<protein>
    <submittedName>
        <fullName evidence="1">Uncharacterized protein</fullName>
    </submittedName>
</protein>
<gene>
    <name evidence="1" type="ORF">PG994_005139</name>
</gene>
<dbReference type="GeneID" id="92089611"/>
<sequence length="145" mass="15620">MAIEELQQQRGKLSANSLPPFGSVVPGELGAGGCFGLNDFNYIQDWEVEKHDEAHARDIAWLNAEVQSLEAQASASASTARRAGRARRSSCGLSATHITIATSWTSTGNAFTLTNAVIPSASRLGLTGQQWLRFEDVSGRPFKWG</sequence>
<evidence type="ECO:0000313" key="2">
    <source>
        <dbReference type="Proteomes" id="UP001480595"/>
    </source>
</evidence>
<name>A0ABR1VVM9_9PEZI</name>
<keyword evidence="2" id="KW-1185">Reference proteome</keyword>
<evidence type="ECO:0000313" key="1">
    <source>
        <dbReference type="EMBL" id="KAK8074240.1"/>
    </source>
</evidence>
<dbReference type="EMBL" id="JAQQWL010000005">
    <property type="protein sequence ID" value="KAK8074240.1"/>
    <property type="molecule type" value="Genomic_DNA"/>
</dbReference>
<organism evidence="1 2">
    <name type="scientific">Apiospora phragmitis</name>
    <dbReference type="NCBI Taxonomy" id="2905665"/>
    <lineage>
        <taxon>Eukaryota</taxon>
        <taxon>Fungi</taxon>
        <taxon>Dikarya</taxon>
        <taxon>Ascomycota</taxon>
        <taxon>Pezizomycotina</taxon>
        <taxon>Sordariomycetes</taxon>
        <taxon>Xylariomycetidae</taxon>
        <taxon>Amphisphaeriales</taxon>
        <taxon>Apiosporaceae</taxon>
        <taxon>Apiospora</taxon>
    </lineage>
</organism>
<dbReference type="RefSeq" id="XP_066718715.1">
    <property type="nucleotide sequence ID" value="XM_066856548.1"/>
</dbReference>
<accession>A0ABR1VVM9</accession>
<comment type="caution">
    <text evidence="1">The sequence shown here is derived from an EMBL/GenBank/DDBJ whole genome shotgun (WGS) entry which is preliminary data.</text>
</comment>
<reference evidence="1 2" key="1">
    <citation type="submission" date="2023-01" db="EMBL/GenBank/DDBJ databases">
        <title>Analysis of 21 Apiospora genomes using comparative genomics revels a genus with tremendous synthesis potential of carbohydrate active enzymes and secondary metabolites.</title>
        <authorList>
            <person name="Sorensen T."/>
        </authorList>
    </citation>
    <scope>NUCLEOTIDE SEQUENCE [LARGE SCALE GENOMIC DNA]</scope>
    <source>
        <strain evidence="1 2">CBS 135458</strain>
    </source>
</reference>
<dbReference type="Proteomes" id="UP001480595">
    <property type="component" value="Unassembled WGS sequence"/>
</dbReference>
<proteinExistence type="predicted"/>